<name>A0AA88GQY1_NAELO</name>
<evidence type="ECO:0000313" key="2">
    <source>
        <dbReference type="EMBL" id="KAG2382898.1"/>
    </source>
</evidence>
<feature type="coiled-coil region" evidence="1">
    <location>
        <begin position="20"/>
        <end position="94"/>
    </location>
</feature>
<dbReference type="RefSeq" id="XP_044548577.1">
    <property type="nucleotide sequence ID" value="XM_044694551.1"/>
</dbReference>
<proteinExistence type="predicted"/>
<protein>
    <submittedName>
        <fullName evidence="2">Uncharacterized protein</fullName>
    </submittedName>
</protein>
<accession>A0AA88GQY1</accession>
<sequence length="331" mass="39048">MGQHKSHKCFLLSDIDQQMRKELKEQLDKLLQMKMKWELECHADHLSLQKETKEIENQSQQLKKEMDVIFEELQQCLKKRQEDLHEEIDKLSLERCNVISKLQDLKLQTESSITEFEDLNAMTTFELVNRKITSFDHASKEFNNFVQEFKFDSVKQLHEMKWMDYKKQLDSLKKDIEQFGKIESSSLLELSNEWLYEPNKFEISTDRNRVKLIKKDGKDYRFVFNNTKMERGEVVSHKNFGAYAKPWNSHKSYFVSASGHSWSMELSENYRTIGLSFSTGHELALEMNCKTKQLIIRKVGSKETFTFDNILLPVYPSVVLTNSNDTVSIVE</sequence>
<evidence type="ECO:0000313" key="3">
    <source>
        <dbReference type="Proteomes" id="UP000816034"/>
    </source>
</evidence>
<dbReference type="Proteomes" id="UP000816034">
    <property type="component" value="Unassembled WGS sequence"/>
</dbReference>
<dbReference type="EMBL" id="PYSW02000022">
    <property type="protein sequence ID" value="KAG2382898.1"/>
    <property type="molecule type" value="Genomic_DNA"/>
</dbReference>
<keyword evidence="3" id="KW-1185">Reference proteome</keyword>
<comment type="caution">
    <text evidence="2">The sequence shown here is derived from an EMBL/GenBank/DDBJ whole genome shotgun (WGS) entry which is preliminary data.</text>
</comment>
<gene>
    <name evidence="2" type="ORF">C9374_004865</name>
</gene>
<organism evidence="2 3">
    <name type="scientific">Naegleria lovaniensis</name>
    <name type="common">Amoeba</name>
    <dbReference type="NCBI Taxonomy" id="51637"/>
    <lineage>
        <taxon>Eukaryota</taxon>
        <taxon>Discoba</taxon>
        <taxon>Heterolobosea</taxon>
        <taxon>Tetramitia</taxon>
        <taxon>Eutetramitia</taxon>
        <taxon>Vahlkampfiidae</taxon>
        <taxon>Naegleria</taxon>
    </lineage>
</organism>
<dbReference type="GeneID" id="68097320"/>
<dbReference type="AlphaFoldDB" id="A0AA88GQY1"/>
<keyword evidence="1" id="KW-0175">Coiled coil</keyword>
<reference evidence="2 3" key="1">
    <citation type="journal article" date="2018" name="BMC Genomics">
        <title>The genome of Naegleria lovaniensis, the basis for a comparative approach to unravel pathogenicity factors of the human pathogenic amoeba N. fowleri.</title>
        <authorList>
            <person name="Liechti N."/>
            <person name="Schurch N."/>
            <person name="Bruggmann R."/>
            <person name="Wittwer M."/>
        </authorList>
    </citation>
    <scope>NUCLEOTIDE SEQUENCE [LARGE SCALE GENOMIC DNA]</scope>
    <source>
        <strain evidence="2 3">ATCC 30569</strain>
    </source>
</reference>
<evidence type="ECO:0000256" key="1">
    <source>
        <dbReference type="SAM" id="Coils"/>
    </source>
</evidence>